<dbReference type="AlphaFoldDB" id="A0A5E7A456"/>
<dbReference type="InterPro" id="IPR000182">
    <property type="entry name" value="GNAT_dom"/>
</dbReference>
<protein>
    <submittedName>
        <fullName evidence="2">IS1595 family transposase ISSpgl1</fullName>
    </submittedName>
</protein>
<dbReference type="Gene3D" id="3.40.630.30">
    <property type="match status" value="1"/>
</dbReference>
<gene>
    <name evidence="2" type="ORF">PS723_00585</name>
</gene>
<proteinExistence type="predicted"/>
<name>A0A5E7A456_PSEFL</name>
<evidence type="ECO:0000313" key="2">
    <source>
        <dbReference type="EMBL" id="VVN73728.1"/>
    </source>
</evidence>
<dbReference type="RefSeq" id="WP_150802179.1">
    <property type="nucleotide sequence ID" value="NZ_CABVHY010000002.1"/>
</dbReference>
<dbReference type="OrthoDB" id="9801669at2"/>
<dbReference type="Proteomes" id="UP000379480">
    <property type="component" value="Unassembled WGS sequence"/>
</dbReference>
<dbReference type="Pfam" id="PF13302">
    <property type="entry name" value="Acetyltransf_3"/>
    <property type="match status" value="1"/>
</dbReference>
<dbReference type="PANTHER" id="PTHR43792">
    <property type="entry name" value="GNAT FAMILY, PUTATIVE (AFU_ORTHOLOGUE AFUA_3G00765)-RELATED-RELATED"/>
    <property type="match status" value="1"/>
</dbReference>
<dbReference type="PROSITE" id="PS51186">
    <property type="entry name" value="GNAT"/>
    <property type="match status" value="1"/>
</dbReference>
<dbReference type="SUPFAM" id="SSF55729">
    <property type="entry name" value="Acyl-CoA N-acyltransferases (Nat)"/>
    <property type="match status" value="1"/>
</dbReference>
<dbReference type="InterPro" id="IPR051531">
    <property type="entry name" value="N-acetyltransferase"/>
</dbReference>
<feature type="domain" description="N-acetyltransferase" evidence="1">
    <location>
        <begin position="12"/>
        <end position="169"/>
    </location>
</feature>
<evidence type="ECO:0000313" key="3">
    <source>
        <dbReference type="Proteomes" id="UP000379480"/>
    </source>
</evidence>
<dbReference type="EMBL" id="CABVHY010000002">
    <property type="protein sequence ID" value="VVN73728.1"/>
    <property type="molecule type" value="Genomic_DNA"/>
</dbReference>
<dbReference type="PANTHER" id="PTHR43792:SF9">
    <property type="entry name" value="RIBOSOMAL-PROTEIN-ALANINE ACETYLTRANSFERASE"/>
    <property type="match status" value="1"/>
</dbReference>
<dbReference type="GO" id="GO:0008999">
    <property type="term" value="F:protein-N-terminal-alanine acetyltransferase activity"/>
    <property type="evidence" value="ECO:0007669"/>
    <property type="project" value="TreeGrafter"/>
</dbReference>
<organism evidence="2 3">
    <name type="scientific">Pseudomonas fluorescens</name>
    <dbReference type="NCBI Taxonomy" id="294"/>
    <lineage>
        <taxon>Bacteria</taxon>
        <taxon>Pseudomonadati</taxon>
        <taxon>Pseudomonadota</taxon>
        <taxon>Gammaproteobacteria</taxon>
        <taxon>Pseudomonadales</taxon>
        <taxon>Pseudomonadaceae</taxon>
        <taxon>Pseudomonas</taxon>
    </lineage>
</organism>
<accession>A0A5E7A456</accession>
<reference evidence="2 3" key="1">
    <citation type="submission" date="2019-09" db="EMBL/GenBank/DDBJ databases">
        <authorList>
            <person name="Chandra G."/>
            <person name="Truman W A."/>
        </authorList>
    </citation>
    <scope>NUCLEOTIDE SEQUENCE [LARGE SCALE GENOMIC DNA]</scope>
    <source>
        <strain evidence="2">PS723</strain>
    </source>
</reference>
<dbReference type="GO" id="GO:0005737">
    <property type="term" value="C:cytoplasm"/>
    <property type="evidence" value="ECO:0007669"/>
    <property type="project" value="TreeGrafter"/>
</dbReference>
<sequence>MNAFPTLGTDRLLLREIVMSDASTLLDMHGDAEAMKWFGVDPITELSQAQALVDTFSAWRIQPNPGTRRGIQLKGHEALIGNCGLFKWNRGWKSCSVGFALARSSWGKGVMHEALQGMLAWGFEQMQLNRVEAAVQPENEACLKLLTRLGFEQEGRLREAGFWLGEHRDLLQLSLLRAEFKSTPSSTR</sequence>
<evidence type="ECO:0000259" key="1">
    <source>
        <dbReference type="PROSITE" id="PS51186"/>
    </source>
</evidence>
<dbReference type="InterPro" id="IPR016181">
    <property type="entry name" value="Acyl_CoA_acyltransferase"/>
</dbReference>